<feature type="region of interest" description="Disordered" evidence="1">
    <location>
        <begin position="1"/>
        <end position="21"/>
    </location>
</feature>
<name>A0AB40CYB2_DIOCR</name>
<dbReference type="InterPro" id="IPR002109">
    <property type="entry name" value="Glutaredoxin"/>
</dbReference>
<gene>
    <name evidence="4" type="primary">LOC120282351</name>
</gene>
<dbReference type="InterPro" id="IPR036249">
    <property type="entry name" value="Thioredoxin-like_sf"/>
</dbReference>
<dbReference type="CDD" id="cd03031">
    <property type="entry name" value="GRX_GRX_like"/>
    <property type="match status" value="1"/>
</dbReference>
<dbReference type="SUPFAM" id="SSF52833">
    <property type="entry name" value="Thioredoxin-like"/>
    <property type="match status" value="1"/>
</dbReference>
<evidence type="ECO:0000313" key="4">
    <source>
        <dbReference type="RefSeq" id="XP_039145091.1"/>
    </source>
</evidence>
<evidence type="ECO:0000256" key="1">
    <source>
        <dbReference type="SAM" id="MobiDB-lite"/>
    </source>
</evidence>
<dbReference type="Pfam" id="PF00462">
    <property type="entry name" value="Glutaredoxin"/>
    <property type="match status" value="1"/>
</dbReference>
<sequence length="243" mass="26303">MWPPWAKNPSGKSPAAATTTTTTISSCSSPLARSHSSFSFKDVQTLIHGDDTDATAPGSPSISRGAAVFHRVRAASSALRTWRSICSPASDPGPNRIVLYFTSLRVIRKTFEDCRAVRSILRGFRIAVDERDLSMDSSFLHELSSLLRQRQPPSLPRIFIAGRYIGGADEIRQLHEAGELRRLVEGAPPAGATCDRCGGASFVLCWACNGSHKRFSEKGGFRSCAACNENGLVRCPDCLFSAV</sequence>
<dbReference type="GeneID" id="120282351"/>
<dbReference type="Gene3D" id="3.40.30.10">
    <property type="entry name" value="Glutaredoxin"/>
    <property type="match status" value="1"/>
</dbReference>
<evidence type="ECO:0000259" key="2">
    <source>
        <dbReference type="Pfam" id="PF00462"/>
    </source>
</evidence>
<dbReference type="PANTHER" id="PTHR45669:SF26">
    <property type="entry name" value="GLUTAREDOXIN DOMAIN-CONTAINING PROTEIN"/>
    <property type="match status" value="1"/>
</dbReference>
<proteinExistence type="predicted"/>
<accession>A0AB40CYB2</accession>
<dbReference type="PROSITE" id="PS51257">
    <property type="entry name" value="PROKAR_LIPOPROTEIN"/>
    <property type="match status" value="1"/>
</dbReference>
<dbReference type="RefSeq" id="XP_039145091.1">
    <property type="nucleotide sequence ID" value="XM_039289157.1"/>
</dbReference>
<dbReference type="Proteomes" id="UP001515500">
    <property type="component" value="Chromosome 18"/>
</dbReference>
<feature type="domain" description="Glutaredoxin" evidence="2">
    <location>
        <begin position="98"/>
        <end position="165"/>
    </location>
</feature>
<dbReference type="Pfam" id="PF23733">
    <property type="entry name" value="GRXCR1-2_C"/>
    <property type="match status" value="1"/>
</dbReference>
<dbReference type="AlphaFoldDB" id="A0AB40CYB2"/>
<reference evidence="4" key="1">
    <citation type="submission" date="2025-08" db="UniProtKB">
        <authorList>
            <consortium name="RefSeq"/>
        </authorList>
    </citation>
    <scope>IDENTIFICATION</scope>
</reference>
<dbReference type="PROSITE" id="PS51354">
    <property type="entry name" value="GLUTAREDOXIN_2"/>
    <property type="match status" value="1"/>
</dbReference>
<keyword evidence="3" id="KW-1185">Reference proteome</keyword>
<organism evidence="3 4">
    <name type="scientific">Dioscorea cayennensis subsp. rotundata</name>
    <name type="common">White Guinea yam</name>
    <name type="synonym">Dioscorea rotundata</name>
    <dbReference type="NCBI Taxonomy" id="55577"/>
    <lineage>
        <taxon>Eukaryota</taxon>
        <taxon>Viridiplantae</taxon>
        <taxon>Streptophyta</taxon>
        <taxon>Embryophyta</taxon>
        <taxon>Tracheophyta</taxon>
        <taxon>Spermatophyta</taxon>
        <taxon>Magnoliopsida</taxon>
        <taxon>Liliopsida</taxon>
        <taxon>Dioscoreales</taxon>
        <taxon>Dioscoreaceae</taxon>
        <taxon>Dioscorea</taxon>
    </lineage>
</organism>
<dbReference type="PANTHER" id="PTHR45669">
    <property type="entry name" value="GLUTAREDOXIN DOMAIN-CONTAINING CYSTEINE-RICH PROTEIN CG12206-RELATED"/>
    <property type="match status" value="1"/>
</dbReference>
<evidence type="ECO:0000313" key="3">
    <source>
        <dbReference type="Proteomes" id="UP001515500"/>
    </source>
</evidence>
<protein>
    <submittedName>
        <fullName evidence="4">Uncharacterized protein At5g39865</fullName>
    </submittedName>
</protein>